<feature type="non-terminal residue" evidence="2">
    <location>
        <position position="1"/>
    </location>
</feature>
<comment type="caution">
    <text evidence="2">The sequence shown here is derived from an EMBL/GenBank/DDBJ whole genome shotgun (WGS) entry which is preliminary data.</text>
</comment>
<dbReference type="Proteomes" id="UP000672097">
    <property type="component" value="Unassembled WGS sequence"/>
</dbReference>
<dbReference type="RefSeq" id="WP_210806547.1">
    <property type="nucleotide sequence ID" value="NZ_JAGQDG010000001.1"/>
</dbReference>
<organism evidence="2 3">
    <name type="scientific">Ideonella paludis</name>
    <dbReference type="NCBI Taxonomy" id="1233411"/>
    <lineage>
        <taxon>Bacteria</taxon>
        <taxon>Pseudomonadati</taxon>
        <taxon>Pseudomonadota</taxon>
        <taxon>Betaproteobacteria</taxon>
        <taxon>Burkholderiales</taxon>
        <taxon>Sphaerotilaceae</taxon>
        <taxon>Ideonella</taxon>
    </lineage>
</organism>
<proteinExistence type="predicted"/>
<protein>
    <submittedName>
        <fullName evidence="2">ATP-binding protein</fullName>
    </submittedName>
</protein>
<evidence type="ECO:0000313" key="3">
    <source>
        <dbReference type="Proteomes" id="UP000672097"/>
    </source>
</evidence>
<sequence length="111" mass="12124">AEIATASLDGSLPKLKLALAKPTLLVIDDLGLGQMTANAAQVLLDIVDRRMRTGALLITSQYPSDQWHAMFPDPTVADAILDRVVHQAHRLQLKGESMRKVQAKAKMKLPD</sequence>
<keyword evidence="2" id="KW-0547">Nucleotide-binding</keyword>
<evidence type="ECO:0000259" key="1">
    <source>
        <dbReference type="Pfam" id="PF01695"/>
    </source>
</evidence>
<dbReference type="SUPFAM" id="SSF52540">
    <property type="entry name" value="P-loop containing nucleoside triphosphate hydrolases"/>
    <property type="match status" value="1"/>
</dbReference>
<dbReference type="Gene3D" id="3.40.50.300">
    <property type="entry name" value="P-loop containing nucleotide triphosphate hydrolases"/>
    <property type="match status" value="1"/>
</dbReference>
<dbReference type="InterPro" id="IPR027417">
    <property type="entry name" value="P-loop_NTPase"/>
</dbReference>
<name>A0ABS5DTV4_9BURK</name>
<dbReference type="GO" id="GO:0005524">
    <property type="term" value="F:ATP binding"/>
    <property type="evidence" value="ECO:0007669"/>
    <property type="project" value="UniProtKB-KW"/>
</dbReference>
<reference evidence="2 3" key="1">
    <citation type="submission" date="2021-04" db="EMBL/GenBank/DDBJ databases">
        <title>The genome sequence of type strain Ideonella paludis KCTC 32238.</title>
        <authorList>
            <person name="Liu Y."/>
        </authorList>
    </citation>
    <scope>NUCLEOTIDE SEQUENCE [LARGE SCALE GENOMIC DNA]</scope>
    <source>
        <strain evidence="2 3">KCTC 32238</strain>
    </source>
</reference>
<dbReference type="EMBL" id="JAGQDG010000001">
    <property type="protein sequence ID" value="MBQ0934572.1"/>
    <property type="molecule type" value="Genomic_DNA"/>
</dbReference>
<feature type="domain" description="IstB-like ATP-binding" evidence="1">
    <location>
        <begin position="3"/>
        <end position="102"/>
    </location>
</feature>
<dbReference type="InterPro" id="IPR002611">
    <property type="entry name" value="IstB_ATP-bd"/>
</dbReference>
<evidence type="ECO:0000313" key="2">
    <source>
        <dbReference type="EMBL" id="MBQ0934572.1"/>
    </source>
</evidence>
<keyword evidence="2" id="KW-0067">ATP-binding</keyword>
<dbReference type="Pfam" id="PF01695">
    <property type="entry name" value="IstB_IS21"/>
    <property type="match status" value="1"/>
</dbReference>
<gene>
    <name evidence="2" type="ORF">KAK11_04450</name>
</gene>
<accession>A0ABS5DTV4</accession>
<keyword evidence="3" id="KW-1185">Reference proteome</keyword>